<dbReference type="InterPro" id="IPR037103">
    <property type="entry name" value="Tubulin/FtsZ-like_C"/>
</dbReference>
<dbReference type="PANTHER" id="PTHR11588">
    <property type="entry name" value="TUBULIN"/>
    <property type="match status" value="1"/>
</dbReference>
<dbReference type="GO" id="GO:0005874">
    <property type="term" value="C:microtubule"/>
    <property type="evidence" value="ECO:0007669"/>
    <property type="project" value="UniProtKB-KW"/>
</dbReference>
<keyword evidence="4" id="KW-0378">Hydrolase</keyword>
<evidence type="ECO:0000256" key="6">
    <source>
        <dbReference type="ARBA" id="ARBA00049117"/>
    </source>
</evidence>
<keyword evidence="5" id="KW-0342">GTP-binding</keyword>
<dbReference type="FunFam" id="3.30.1330.20:FF:000026">
    <property type="entry name" value="Tubulin alpha chain"/>
    <property type="match status" value="1"/>
</dbReference>
<dbReference type="InterPro" id="IPR008280">
    <property type="entry name" value="Tub_FtsZ_C"/>
</dbReference>
<protein>
    <submittedName>
        <fullName evidence="9">Tubulin/FtsZ 2-layer sandwich domain-containing protein</fullName>
    </submittedName>
</protein>
<keyword evidence="3" id="KW-0547">Nucleotide-binding</keyword>
<reference evidence="9" key="1">
    <citation type="submission" date="2022-11" db="UniProtKB">
        <authorList>
            <consortium name="WormBaseParasite"/>
        </authorList>
    </citation>
    <scope>IDENTIFICATION</scope>
</reference>
<name>A0A914DYG9_9BILA</name>
<keyword evidence="8" id="KW-1185">Reference proteome</keyword>
<dbReference type="InterPro" id="IPR000217">
    <property type="entry name" value="Tubulin"/>
</dbReference>
<dbReference type="Proteomes" id="UP000887540">
    <property type="component" value="Unplaced"/>
</dbReference>
<accession>A0A914DYG9</accession>
<organism evidence="8 9">
    <name type="scientific">Acrobeloides nanus</name>
    <dbReference type="NCBI Taxonomy" id="290746"/>
    <lineage>
        <taxon>Eukaryota</taxon>
        <taxon>Metazoa</taxon>
        <taxon>Ecdysozoa</taxon>
        <taxon>Nematoda</taxon>
        <taxon>Chromadorea</taxon>
        <taxon>Rhabditida</taxon>
        <taxon>Tylenchina</taxon>
        <taxon>Cephalobomorpha</taxon>
        <taxon>Cephaloboidea</taxon>
        <taxon>Cephalobidae</taxon>
        <taxon>Acrobeloides</taxon>
    </lineage>
</organism>
<dbReference type="AlphaFoldDB" id="A0A914DYG9"/>
<comment type="similarity">
    <text evidence="1">Belongs to the tubulin family.</text>
</comment>
<proteinExistence type="inferred from homology"/>
<dbReference type="InterPro" id="IPR023123">
    <property type="entry name" value="Tubulin_C"/>
</dbReference>
<dbReference type="InterPro" id="IPR036525">
    <property type="entry name" value="Tubulin/FtsZ_GTPase_sf"/>
</dbReference>
<dbReference type="GO" id="GO:0007017">
    <property type="term" value="P:microtubule-based process"/>
    <property type="evidence" value="ECO:0007669"/>
    <property type="project" value="InterPro"/>
</dbReference>
<evidence type="ECO:0000313" key="9">
    <source>
        <dbReference type="WBParaSite" id="ACRNAN_scaffold435.g22966.t1"/>
    </source>
</evidence>
<dbReference type="FunFam" id="1.10.287.600:FF:000005">
    <property type="entry name" value="Tubulin alpha chain"/>
    <property type="match status" value="1"/>
</dbReference>
<sequence length="279" mass="31265">MPSEGRECISIHIGQAGAQIGNACWELYCLEHGIGNDGIVREEARPHHQRQRPSYVNLNRLIAQIVSSITASLRFDGALNVDLTEFQTNLVPYPRIHFPLATYAPVISADKAYHEPLSVQDITHMCFESSNQMVKCDPRRGKYMAVCLLYRGDVVPKDVNAAIASVKTKRGIQFVDWCPTGFKVGINYQPPTAIEGGDLAKVHRAVCMLSNTTAIAEAWARLDHKFDLLYSKRAFVHWYVGEGMEEGEFSEAREDLAALEKDYDEVAQDSTNPEDDDEF</sequence>
<evidence type="ECO:0000313" key="8">
    <source>
        <dbReference type="Proteomes" id="UP000887540"/>
    </source>
</evidence>
<dbReference type="Pfam" id="PF03953">
    <property type="entry name" value="Tubulin_C"/>
    <property type="match status" value="1"/>
</dbReference>
<dbReference type="GO" id="GO:0016787">
    <property type="term" value="F:hydrolase activity"/>
    <property type="evidence" value="ECO:0007669"/>
    <property type="project" value="UniProtKB-KW"/>
</dbReference>
<dbReference type="GO" id="GO:0005525">
    <property type="term" value="F:GTP binding"/>
    <property type="evidence" value="ECO:0007669"/>
    <property type="project" value="UniProtKB-KW"/>
</dbReference>
<dbReference type="SMART" id="SM00865">
    <property type="entry name" value="Tubulin_C"/>
    <property type="match status" value="1"/>
</dbReference>
<dbReference type="SUPFAM" id="SSF52490">
    <property type="entry name" value="Tubulin nucleotide-binding domain-like"/>
    <property type="match status" value="1"/>
</dbReference>
<comment type="catalytic activity">
    <reaction evidence="6">
        <text>GTP + H2O = GDP + phosphate + H(+)</text>
        <dbReference type="Rhea" id="RHEA:19669"/>
        <dbReference type="ChEBI" id="CHEBI:15377"/>
        <dbReference type="ChEBI" id="CHEBI:15378"/>
        <dbReference type="ChEBI" id="CHEBI:37565"/>
        <dbReference type="ChEBI" id="CHEBI:43474"/>
        <dbReference type="ChEBI" id="CHEBI:58189"/>
    </reaction>
    <physiologicalReaction direction="left-to-right" evidence="6">
        <dbReference type="Rhea" id="RHEA:19670"/>
    </physiologicalReaction>
</comment>
<dbReference type="PRINTS" id="PR01519">
    <property type="entry name" value="EPSLNTUBULIN"/>
</dbReference>
<dbReference type="WBParaSite" id="ACRNAN_scaffold435.g22966.t1">
    <property type="protein sequence ID" value="ACRNAN_scaffold435.g22966.t1"/>
    <property type="gene ID" value="ACRNAN_scaffold435.g22966"/>
</dbReference>
<dbReference type="Gene3D" id="1.10.287.600">
    <property type="entry name" value="Helix hairpin bin"/>
    <property type="match status" value="1"/>
</dbReference>
<keyword evidence="2" id="KW-0493">Microtubule</keyword>
<evidence type="ECO:0000256" key="3">
    <source>
        <dbReference type="ARBA" id="ARBA00022741"/>
    </source>
</evidence>
<dbReference type="InterPro" id="IPR004057">
    <property type="entry name" value="Epsilon_tubulin"/>
</dbReference>
<evidence type="ECO:0000256" key="1">
    <source>
        <dbReference type="ARBA" id="ARBA00009636"/>
    </source>
</evidence>
<dbReference type="Gene3D" id="3.30.1330.20">
    <property type="entry name" value="Tubulin/FtsZ, C-terminal domain"/>
    <property type="match status" value="1"/>
</dbReference>
<dbReference type="InterPro" id="IPR018316">
    <property type="entry name" value="Tubulin/FtsZ_2-layer-sand-dom"/>
</dbReference>
<dbReference type="SUPFAM" id="SSF55307">
    <property type="entry name" value="Tubulin C-terminal domain-like"/>
    <property type="match status" value="1"/>
</dbReference>
<evidence type="ECO:0000259" key="7">
    <source>
        <dbReference type="SMART" id="SM00865"/>
    </source>
</evidence>
<feature type="domain" description="Tubulin/FtsZ 2-layer sandwich" evidence="7">
    <location>
        <begin position="79"/>
        <end position="224"/>
    </location>
</feature>
<evidence type="ECO:0000256" key="4">
    <source>
        <dbReference type="ARBA" id="ARBA00022801"/>
    </source>
</evidence>
<evidence type="ECO:0000256" key="5">
    <source>
        <dbReference type="ARBA" id="ARBA00023134"/>
    </source>
</evidence>
<evidence type="ECO:0000256" key="2">
    <source>
        <dbReference type="ARBA" id="ARBA00022701"/>
    </source>
</evidence>
<dbReference type="Gene3D" id="3.40.50.1440">
    <property type="entry name" value="Tubulin/FtsZ, GTPase domain"/>
    <property type="match status" value="2"/>
</dbReference>